<dbReference type="InterPro" id="IPR013766">
    <property type="entry name" value="Thioredoxin_domain"/>
</dbReference>
<keyword evidence="1" id="KW-0812">Transmembrane</keyword>
<dbReference type="PANTHER" id="PTHR42852:SF13">
    <property type="entry name" value="PROTEIN DIPZ"/>
    <property type="match status" value="1"/>
</dbReference>
<organism evidence="3 4">
    <name type="scientific">Shivajiella indica</name>
    <dbReference type="NCBI Taxonomy" id="872115"/>
    <lineage>
        <taxon>Bacteria</taxon>
        <taxon>Pseudomonadati</taxon>
        <taxon>Bacteroidota</taxon>
        <taxon>Cytophagia</taxon>
        <taxon>Cytophagales</taxon>
        <taxon>Cyclobacteriaceae</taxon>
        <taxon>Shivajiella</taxon>
    </lineage>
</organism>
<evidence type="ECO:0000313" key="3">
    <source>
        <dbReference type="EMBL" id="MFD2203167.1"/>
    </source>
</evidence>
<reference evidence="4" key="1">
    <citation type="journal article" date="2019" name="Int. J. Syst. Evol. Microbiol.">
        <title>The Global Catalogue of Microorganisms (GCM) 10K type strain sequencing project: providing services to taxonomists for standard genome sequencing and annotation.</title>
        <authorList>
            <consortium name="The Broad Institute Genomics Platform"/>
            <consortium name="The Broad Institute Genome Sequencing Center for Infectious Disease"/>
            <person name="Wu L."/>
            <person name="Ma J."/>
        </authorList>
    </citation>
    <scope>NUCLEOTIDE SEQUENCE [LARGE SCALE GENOMIC DNA]</scope>
    <source>
        <strain evidence="4">KCTC 19812</strain>
    </source>
</reference>
<proteinExistence type="predicted"/>
<evidence type="ECO:0000259" key="2">
    <source>
        <dbReference type="PROSITE" id="PS51352"/>
    </source>
</evidence>
<dbReference type="CDD" id="cd02966">
    <property type="entry name" value="TlpA_like_family"/>
    <property type="match status" value="1"/>
</dbReference>
<evidence type="ECO:0000313" key="4">
    <source>
        <dbReference type="Proteomes" id="UP001597414"/>
    </source>
</evidence>
<dbReference type="PANTHER" id="PTHR42852">
    <property type="entry name" value="THIOL:DISULFIDE INTERCHANGE PROTEIN DSBE"/>
    <property type="match status" value="1"/>
</dbReference>
<comment type="caution">
    <text evidence="3">The sequence shown here is derived from an EMBL/GenBank/DDBJ whole genome shotgun (WGS) entry which is preliminary data.</text>
</comment>
<dbReference type="Gene3D" id="3.40.30.10">
    <property type="entry name" value="Glutaredoxin"/>
    <property type="match status" value="1"/>
</dbReference>
<sequence length="551" mass="63038">MSKNKPGLFHQKANYRAIHNPMLFMVIFFFLSGNWLFAQNQGTSKSINFYLEIDSQEDPGEVQAFLFTDFLWSSPNLFPHQIKKSAPKTGEFILGTFGKKVFSWTSSPIESPGYLSLKIGKSMIFRDYLILPGDSVFMLMDDKTKKIVFSGPHAAGFELQRAIQEKTLENTFSTQRMILSNDPESLLNDEKNQIALQKNKGGFSIPVHIKKLDHWEKFGNLKNFDPDQHLTLWDEFSSTFPVNEEDLRGQILKTDFISQTLLAHSLEFRMLFQTASNLSDKVLLDSLESLYRVQYAKIKPRPVTAEAAYHSAAFSKAFVDWAKLENYFSDGELVSILYRELDHLAFPPLKEKVLAYCLARNSKILDNPARQVSQLLDSTQTPWIRERLTDLEASLQIGKEVSGYKFTVSQGVTIDLAQFKGKVLLLDFWFTGCSACVKLYSDILSKLEYHYKDNPDFAIISINTDKSENSWRKSIQSGKYTSQEGYNLYAGSEGHPIIKDFRIFSYPFKLLLDHNLMLIHSGSFPEDLEGYISMIDHALSKIETPFIHQID</sequence>
<name>A0ABW5BAN2_9BACT</name>
<evidence type="ECO:0000256" key="1">
    <source>
        <dbReference type="SAM" id="Phobius"/>
    </source>
</evidence>
<gene>
    <name evidence="3" type="ORF">ACFSKV_16440</name>
</gene>
<accession>A0ABW5BAN2</accession>
<keyword evidence="1" id="KW-1133">Transmembrane helix</keyword>
<dbReference type="Pfam" id="PF13905">
    <property type="entry name" value="Thioredoxin_8"/>
    <property type="match status" value="1"/>
</dbReference>
<dbReference type="InterPro" id="IPR036249">
    <property type="entry name" value="Thioredoxin-like_sf"/>
</dbReference>
<dbReference type="PROSITE" id="PS51352">
    <property type="entry name" value="THIOREDOXIN_2"/>
    <property type="match status" value="1"/>
</dbReference>
<dbReference type="EMBL" id="JBHUIV010000025">
    <property type="protein sequence ID" value="MFD2203167.1"/>
    <property type="molecule type" value="Genomic_DNA"/>
</dbReference>
<keyword evidence="1" id="KW-0472">Membrane</keyword>
<dbReference type="RefSeq" id="WP_380805167.1">
    <property type="nucleotide sequence ID" value="NZ_JBHUIV010000025.1"/>
</dbReference>
<keyword evidence="4" id="KW-1185">Reference proteome</keyword>
<feature type="domain" description="Thioredoxin" evidence="2">
    <location>
        <begin position="395"/>
        <end position="540"/>
    </location>
</feature>
<feature type="transmembrane region" description="Helical" evidence="1">
    <location>
        <begin position="21"/>
        <end position="38"/>
    </location>
</feature>
<dbReference type="Proteomes" id="UP001597414">
    <property type="component" value="Unassembled WGS sequence"/>
</dbReference>
<dbReference type="InterPro" id="IPR012336">
    <property type="entry name" value="Thioredoxin-like_fold"/>
</dbReference>
<dbReference type="SUPFAM" id="SSF52833">
    <property type="entry name" value="Thioredoxin-like"/>
    <property type="match status" value="1"/>
</dbReference>
<dbReference type="InterPro" id="IPR050553">
    <property type="entry name" value="Thioredoxin_ResA/DsbE_sf"/>
</dbReference>
<protein>
    <submittedName>
        <fullName evidence="3">TlpA family protein disulfide reductase</fullName>
    </submittedName>
</protein>